<accession>A0A0W0Z0A2</accession>
<feature type="transmembrane region" description="Helical" evidence="1">
    <location>
        <begin position="184"/>
        <end position="203"/>
    </location>
</feature>
<dbReference type="OrthoDB" id="9811969at2"/>
<evidence type="ECO:0000313" key="3">
    <source>
        <dbReference type="Proteomes" id="UP000054600"/>
    </source>
</evidence>
<gene>
    <name evidence="2" type="ORF">Lsha_1003</name>
</gene>
<reference evidence="2 3" key="1">
    <citation type="submission" date="2015-11" db="EMBL/GenBank/DDBJ databases">
        <title>Genomic analysis of 38 Legionella species identifies large and diverse effector repertoires.</title>
        <authorList>
            <person name="Burstein D."/>
            <person name="Amaro F."/>
            <person name="Zusman T."/>
            <person name="Lifshitz Z."/>
            <person name="Cohen O."/>
            <person name="Gilbert J.A."/>
            <person name="Pupko T."/>
            <person name="Shuman H.A."/>
            <person name="Segal G."/>
        </authorList>
    </citation>
    <scope>NUCLEOTIDE SEQUENCE [LARGE SCALE GENOMIC DNA]</scope>
    <source>
        <strain evidence="2 3">ATCC 49655</strain>
    </source>
</reference>
<sequence>MNSFLSNWLKLRDYLSTDIFGGPRILKAAWVINLQKVSTLPFVLLLMWYFDCFTVTAWTYAALHGSYGLCWLLKDRVFPDPNWEKKVTFGGAFMMWALVLALYWIAPVIIVTQRVEAPFWMLFTATLIYVLGVVIMMSSDTQKYFTLRIKRGLITDGFFSRIRHPNYLGEMMLYASFALLAEHWLPWAVLAWVWSGVFLPNILGKEASMSRYPEWASYKARTGVLLPKIFKNKIQHA</sequence>
<feature type="transmembrane region" description="Helical" evidence="1">
    <location>
        <begin position="42"/>
        <end position="67"/>
    </location>
</feature>
<dbReference type="Pfam" id="PF06966">
    <property type="entry name" value="DUF1295"/>
    <property type="match status" value="1"/>
</dbReference>
<keyword evidence="1" id="KW-1133">Transmembrane helix</keyword>
<dbReference type="GO" id="GO:0016020">
    <property type="term" value="C:membrane"/>
    <property type="evidence" value="ECO:0007669"/>
    <property type="project" value="TreeGrafter"/>
</dbReference>
<dbReference type="PANTHER" id="PTHR32251">
    <property type="entry name" value="3-OXO-5-ALPHA-STEROID 4-DEHYDROGENASE"/>
    <property type="match status" value="1"/>
</dbReference>
<feature type="transmembrane region" description="Helical" evidence="1">
    <location>
        <begin position="118"/>
        <end position="138"/>
    </location>
</feature>
<dbReference type="AlphaFoldDB" id="A0A0W0Z0A2"/>
<dbReference type="PROSITE" id="PS50244">
    <property type="entry name" value="S5A_REDUCTASE"/>
    <property type="match status" value="1"/>
</dbReference>
<dbReference type="Gene3D" id="1.20.120.1630">
    <property type="match status" value="1"/>
</dbReference>
<keyword evidence="1" id="KW-0472">Membrane</keyword>
<keyword evidence="1" id="KW-0812">Transmembrane</keyword>
<dbReference type="STRING" id="1122169.Lsha_1003"/>
<comment type="caution">
    <text evidence="2">The sequence shown here is derived from an EMBL/GenBank/DDBJ whole genome shotgun (WGS) entry which is preliminary data.</text>
</comment>
<dbReference type="PANTHER" id="PTHR32251:SF33">
    <property type="entry name" value="STEROID 5-ALPHA REDUCTASE C-TERMINAL DOMAIN-CONTAINING PROTEIN"/>
    <property type="match status" value="1"/>
</dbReference>
<proteinExistence type="predicted"/>
<dbReference type="InterPro" id="IPR010721">
    <property type="entry name" value="UstE-like"/>
</dbReference>
<keyword evidence="3" id="KW-1185">Reference proteome</keyword>
<organism evidence="2 3">
    <name type="scientific">Legionella shakespearei DSM 23087</name>
    <dbReference type="NCBI Taxonomy" id="1122169"/>
    <lineage>
        <taxon>Bacteria</taxon>
        <taxon>Pseudomonadati</taxon>
        <taxon>Pseudomonadota</taxon>
        <taxon>Gammaproteobacteria</taxon>
        <taxon>Legionellales</taxon>
        <taxon>Legionellaceae</taxon>
        <taxon>Legionella</taxon>
    </lineage>
</organism>
<evidence type="ECO:0000313" key="2">
    <source>
        <dbReference type="EMBL" id="KTD62303.1"/>
    </source>
</evidence>
<dbReference type="RefSeq" id="WP_018577365.1">
    <property type="nucleotide sequence ID" value="NZ_KB892401.1"/>
</dbReference>
<dbReference type="PATRIC" id="fig|1122169.6.peg.1160"/>
<evidence type="ECO:0000256" key="1">
    <source>
        <dbReference type="SAM" id="Phobius"/>
    </source>
</evidence>
<dbReference type="eggNOG" id="COG3752">
    <property type="taxonomic scope" value="Bacteria"/>
</dbReference>
<feature type="transmembrane region" description="Helical" evidence="1">
    <location>
        <begin position="87"/>
        <end position="106"/>
    </location>
</feature>
<protein>
    <submittedName>
        <fullName evidence="2">Uncharacterized protein</fullName>
    </submittedName>
</protein>
<dbReference type="EMBL" id="LNYW01000033">
    <property type="protein sequence ID" value="KTD62303.1"/>
    <property type="molecule type" value="Genomic_DNA"/>
</dbReference>
<dbReference type="Proteomes" id="UP000054600">
    <property type="component" value="Unassembled WGS sequence"/>
</dbReference>
<name>A0A0W0Z0A2_9GAMM</name>